<evidence type="ECO:0000256" key="1">
    <source>
        <dbReference type="ARBA" id="ARBA00023117"/>
    </source>
</evidence>
<dbReference type="EMBL" id="JBBXMP010000016">
    <property type="protein sequence ID" value="KAL0068777.1"/>
    <property type="molecule type" value="Genomic_DNA"/>
</dbReference>
<name>A0ABR3A487_9AGAR</name>
<accession>A0ABR3A487</accession>
<feature type="region of interest" description="Disordered" evidence="3">
    <location>
        <begin position="750"/>
        <end position="813"/>
    </location>
</feature>
<sequence>MDVFESDTVFVDDIDSQPESPIEQPGTKPSGSGITLVLPSLKSIKAANASKKSKGKASASGYNTPVKEKRAPRPLKLKPLKEVITKLIAQIKKKDDYAFFLQPVDTTLVPGYTDIIKHPMDFGTMSNKVAKGRYRSLEEFADDFRLVVNNAKTFNPPGTPYHNEAQKIETWGLDHIAKASATVIQYETDWNIEVEKDDEPDNNRTEDDVEPMDVDTPGPRDHSATPGPSTQPSSRRSTRAPYRKAANPPSAPATKSVKESVDPEGRLPGSKDGLGAFPAGSDWAATMLALKLKGKRYKTKKERLRIEKEGPPLRADGSLDYFEMEDPFATLSALVPDPVTRPTLTPLYPPLLPPSNHLQSQSQTPQPPAQFPTAINTTQDRPLVGAMPTEKSTKFRYWTIQRNANSRNRPKDREEDREENEESDWKVPREAHASDFGSFTLLAAELAEEMKRRGTFKDEEEGTFTLIRDSLEPDLSANRLLEKSTITSPLQYYWSVNRAVEGESYIRDVVYGGASGLAYVRSVAEFLTPPSDILAFGSSSSVSDLPMTGWAEQNVVDALTDARHSLLRKTPFAMARLAKSRELARHMNIDQVNSQVAKSMHVYPIAIQALVALKQIRLHKIDMSSLIKAPEELFLSEAEWVGKSLEGKSEDTNSMNIDGGRPTSEKLDQVLSYVSRAILENNRKPAAASSDGAVEDPSMRHLRLNLLALAKRAPLDTIARLPRELVPEQVRQYIPTFSVAQPAVQTSAPAAQTSTPIASSPPAQASTLAQVSPVLPTSAPPAQVLAPIPHQGLASVPPPAAASTPVVTQPSPT</sequence>
<feature type="compositionally biased region" description="Low complexity" evidence="3">
    <location>
        <begin position="225"/>
        <end position="235"/>
    </location>
</feature>
<dbReference type="InterPro" id="IPR036427">
    <property type="entry name" value="Bromodomain-like_sf"/>
</dbReference>
<evidence type="ECO:0000256" key="2">
    <source>
        <dbReference type="PROSITE-ProRule" id="PRU00035"/>
    </source>
</evidence>
<dbReference type="PANTHER" id="PTHR22881:SF27">
    <property type="entry name" value="BROMODOMAIN CONTAINING 7_9"/>
    <property type="match status" value="1"/>
</dbReference>
<organism evidence="5 6">
    <name type="scientific">Marasmius tenuissimus</name>
    <dbReference type="NCBI Taxonomy" id="585030"/>
    <lineage>
        <taxon>Eukaryota</taxon>
        <taxon>Fungi</taxon>
        <taxon>Dikarya</taxon>
        <taxon>Basidiomycota</taxon>
        <taxon>Agaricomycotina</taxon>
        <taxon>Agaricomycetes</taxon>
        <taxon>Agaricomycetidae</taxon>
        <taxon>Agaricales</taxon>
        <taxon>Marasmiineae</taxon>
        <taxon>Marasmiaceae</taxon>
        <taxon>Marasmius</taxon>
    </lineage>
</organism>
<keyword evidence="6" id="KW-1185">Reference proteome</keyword>
<feature type="region of interest" description="Disordered" evidence="3">
    <location>
        <begin position="190"/>
        <end position="277"/>
    </location>
</feature>
<dbReference type="SUPFAM" id="SSF47370">
    <property type="entry name" value="Bromodomain"/>
    <property type="match status" value="1"/>
</dbReference>
<keyword evidence="1 2" id="KW-0103">Bromodomain</keyword>
<dbReference type="Proteomes" id="UP001437256">
    <property type="component" value="Unassembled WGS sequence"/>
</dbReference>
<feature type="compositionally biased region" description="Low complexity" evidence="3">
    <location>
        <begin position="47"/>
        <end position="60"/>
    </location>
</feature>
<feature type="region of interest" description="Disordered" evidence="3">
    <location>
        <begin position="1"/>
        <end position="35"/>
    </location>
</feature>
<comment type="caution">
    <text evidence="5">The sequence shown here is derived from an EMBL/GenBank/DDBJ whole genome shotgun (WGS) entry which is preliminary data.</text>
</comment>
<evidence type="ECO:0000256" key="3">
    <source>
        <dbReference type="SAM" id="MobiDB-lite"/>
    </source>
</evidence>
<dbReference type="InterPro" id="IPR051831">
    <property type="entry name" value="Bromodomain_contain_prot"/>
</dbReference>
<dbReference type="InterPro" id="IPR001487">
    <property type="entry name" value="Bromodomain"/>
</dbReference>
<feature type="compositionally biased region" description="Low complexity" evidence="3">
    <location>
        <begin position="801"/>
        <end position="813"/>
    </location>
</feature>
<proteinExistence type="predicted"/>
<evidence type="ECO:0000259" key="4">
    <source>
        <dbReference type="PROSITE" id="PS50014"/>
    </source>
</evidence>
<feature type="domain" description="Bromo" evidence="4">
    <location>
        <begin position="92"/>
        <end position="162"/>
    </location>
</feature>
<dbReference type="PROSITE" id="PS50014">
    <property type="entry name" value="BROMODOMAIN_2"/>
    <property type="match status" value="1"/>
</dbReference>
<dbReference type="SMART" id="SM00297">
    <property type="entry name" value="BROMO"/>
    <property type="match status" value="1"/>
</dbReference>
<gene>
    <name evidence="5" type="ORF">AAF712_004106</name>
</gene>
<dbReference type="Gene3D" id="1.20.920.10">
    <property type="entry name" value="Bromodomain-like"/>
    <property type="match status" value="1"/>
</dbReference>
<feature type="compositionally biased region" description="Polar residues" evidence="3">
    <location>
        <begin position="750"/>
        <end position="770"/>
    </location>
</feature>
<protein>
    <recommendedName>
        <fullName evidence="4">Bromo domain-containing protein</fullName>
    </recommendedName>
</protein>
<dbReference type="CDD" id="cd04369">
    <property type="entry name" value="Bromodomain"/>
    <property type="match status" value="1"/>
</dbReference>
<evidence type="ECO:0000313" key="5">
    <source>
        <dbReference type="EMBL" id="KAL0068777.1"/>
    </source>
</evidence>
<dbReference type="PRINTS" id="PR00503">
    <property type="entry name" value="BROMODOMAIN"/>
</dbReference>
<evidence type="ECO:0000313" key="6">
    <source>
        <dbReference type="Proteomes" id="UP001437256"/>
    </source>
</evidence>
<feature type="region of interest" description="Disordered" evidence="3">
    <location>
        <begin position="47"/>
        <end position="73"/>
    </location>
</feature>
<reference evidence="5 6" key="1">
    <citation type="submission" date="2024-05" db="EMBL/GenBank/DDBJ databases">
        <title>A draft genome resource for the thread blight pathogen Marasmius tenuissimus strain MS-2.</title>
        <authorList>
            <person name="Yulfo-Soto G.E."/>
            <person name="Baruah I.K."/>
            <person name="Amoako-Attah I."/>
            <person name="Bukari Y."/>
            <person name="Meinhardt L.W."/>
            <person name="Bailey B.A."/>
            <person name="Cohen S.P."/>
        </authorList>
    </citation>
    <scope>NUCLEOTIDE SEQUENCE [LARGE SCALE GENOMIC DNA]</scope>
    <source>
        <strain evidence="5 6">MS-2</strain>
    </source>
</reference>
<feature type="region of interest" description="Disordered" evidence="3">
    <location>
        <begin position="345"/>
        <end position="429"/>
    </location>
</feature>
<feature type="compositionally biased region" description="Basic and acidic residues" evidence="3">
    <location>
        <begin position="256"/>
        <end position="265"/>
    </location>
</feature>
<dbReference type="Pfam" id="PF00439">
    <property type="entry name" value="Bromodomain"/>
    <property type="match status" value="1"/>
</dbReference>
<feature type="compositionally biased region" description="Acidic residues" evidence="3">
    <location>
        <begin position="190"/>
        <end position="200"/>
    </location>
</feature>
<dbReference type="PANTHER" id="PTHR22881">
    <property type="entry name" value="BROMODOMAIN CONTAINING PROTEIN"/>
    <property type="match status" value="1"/>
</dbReference>